<feature type="compositionally biased region" description="Low complexity" evidence="16">
    <location>
        <begin position="150"/>
        <end position="163"/>
    </location>
</feature>
<keyword evidence="15" id="KW-0325">Glycoprotein</keyword>
<evidence type="ECO:0000256" key="5">
    <source>
        <dbReference type="ARBA" id="ARBA00022692"/>
    </source>
</evidence>
<dbReference type="GO" id="GO:0004714">
    <property type="term" value="F:transmembrane receptor protein tyrosine kinase activity"/>
    <property type="evidence" value="ECO:0007669"/>
    <property type="project" value="UniProtKB-EC"/>
</dbReference>
<evidence type="ECO:0000256" key="12">
    <source>
        <dbReference type="ARBA" id="ARBA00023137"/>
    </source>
</evidence>
<evidence type="ECO:0000256" key="2">
    <source>
        <dbReference type="ARBA" id="ARBA00011902"/>
    </source>
</evidence>
<name>A0A7K1FP44_9ACTN</name>
<evidence type="ECO:0000256" key="4">
    <source>
        <dbReference type="ARBA" id="ARBA00022679"/>
    </source>
</evidence>
<evidence type="ECO:0000313" key="19">
    <source>
        <dbReference type="EMBL" id="MTD15099.1"/>
    </source>
</evidence>
<keyword evidence="9" id="KW-0067">ATP-binding</keyword>
<feature type="compositionally biased region" description="Gly residues" evidence="16">
    <location>
        <begin position="140"/>
        <end position="149"/>
    </location>
</feature>
<dbReference type="Pfam" id="PF12810">
    <property type="entry name" value="ALK_LTK_GRD"/>
    <property type="match status" value="1"/>
</dbReference>
<evidence type="ECO:0000256" key="15">
    <source>
        <dbReference type="ARBA" id="ARBA00023180"/>
    </source>
</evidence>
<gene>
    <name evidence="19" type="ORF">GIS00_14240</name>
</gene>
<keyword evidence="3" id="KW-1003">Cell membrane</keyword>
<keyword evidence="20" id="KW-1185">Reference proteome</keyword>
<evidence type="ECO:0000256" key="17">
    <source>
        <dbReference type="SAM" id="Phobius"/>
    </source>
</evidence>
<protein>
    <recommendedName>
        <fullName evidence="2">receptor protein-tyrosine kinase</fullName>
        <ecNumber evidence="2">2.7.10.1</ecNumber>
    </recommendedName>
</protein>
<sequence>MRCSGDVCSWTYEYTGKIETFVVPEGVGEIRIEVYGAAGDRSDLFPRVLPGAGGLTTGVLAVQTYDEYTVLIGQRGRKAGAFGGGGGVSARGFNGGGGGGSFVGAEDGTLLLAAGGGGGGGSDGKQYGVGDIPDVGGDGAGAGSTGINGSGNHFQGDDPPTGGTPTGPGAAGVCLYHNGSPGQGPATGTTPGAGGAGSDHLFEAGAGGGGGYYGGGGGGEAQSGAGGSGFAAAAVTQVRGETGVRRGDGLVVISASRSPFGAAPAPEGSGHGLAWTGAPIGALLAIGAGLLAAGSAMVGAARRRPSVS</sequence>
<evidence type="ECO:0000256" key="3">
    <source>
        <dbReference type="ARBA" id="ARBA00022475"/>
    </source>
</evidence>
<evidence type="ECO:0000313" key="20">
    <source>
        <dbReference type="Proteomes" id="UP000460221"/>
    </source>
</evidence>
<feature type="transmembrane region" description="Helical" evidence="17">
    <location>
        <begin position="280"/>
        <end position="301"/>
    </location>
</feature>
<feature type="region of interest" description="Disordered" evidence="16">
    <location>
        <begin position="140"/>
        <end position="171"/>
    </location>
</feature>
<evidence type="ECO:0000256" key="6">
    <source>
        <dbReference type="ARBA" id="ARBA00022729"/>
    </source>
</evidence>
<dbReference type="InterPro" id="IPR055163">
    <property type="entry name" value="ALK/LTK-like_GRD"/>
</dbReference>
<dbReference type="GO" id="GO:0005886">
    <property type="term" value="C:plasma membrane"/>
    <property type="evidence" value="ECO:0007669"/>
    <property type="project" value="UniProtKB-SubCell"/>
</dbReference>
<evidence type="ECO:0000256" key="10">
    <source>
        <dbReference type="ARBA" id="ARBA00022989"/>
    </source>
</evidence>
<organism evidence="19 20">
    <name type="scientific">Nakamurella alba</name>
    <dbReference type="NCBI Taxonomy" id="2665158"/>
    <lineage>
        <taxon>Bacteria</taxon>
        <taxon>Bacillati</taxon>
        <taxon>Actinomycetota</taxon>
        <taxon>Actinomycetes</taxon>
        <taxon>Nakamurellales</taxon>
        <taxon>Nakamurellaceae</taxon>
        <taxon>Nakamurella</taxon>
    </lineage>
</organism>
<evidence type="ECO:0000256" key="13">
    <source>
        <dbReference type="ARBA" id="ARBA00023157"/>
    </source>
</evidence>
<comment type="caution">
    <text evidence="19">The sequence shown here is derived from an EMBL/GenBank/DDBJ whole genome shotgun (WGS) entry which is preliminary data.</text>
</comment>
<evidence type="ECO:0000259" key="18">
    <source>
        <dbReference type="Pfam" id="PF12810"/>
    </source>
</evidence>
<feature type="domain" description="ALK/LTK-like glycine-rich" evidence="18">
    <location>
        <begin position="28"/>
        <end position="233"/>
    </location>
</feature>
<evidence type="ECO:0000256" key="1">
    <source>
        <dbReference type="ARBA" id="ARBA00004251"/>
    </source>
</evidence>
<keyword evidence="12" id="KW-0829">Tyrosine-protein kinase</keyword>
<dbReference type="AlphaFoldDB" id="A0A7K1FP44"/>
<evidence type="ECO:0000256" key="11">
    <source>
        <dbReference type="ARBA" id="ARBA00023136"/>
    </source>
</evidence>
<evidence type="ECO:0000256" key="7">
    <source>
        <dbReference type="ARBA" id="ARBA00022741"/>
    </source>
</evidence>
<keyword evidence="8" id="KW-0418">Kinase</keyword>
<dbReference type="EMBL" id="WLYK01000005">
    <property type="protein sequence ID" value="MTD15099.1"/>
    <property type="molecule type" value="Genomic_DNA"/>
</dbReference>
<keyword evidence="11 17" id="KW-0472">Membrane</keyword>
<evidence type="ECO:0000256" key="14">
    <source>
        <dbReference type="ARBA" id="ARBA00023170"/>
    </source>
</evidence>
<evidence type="ECO:0000256" key="8">
    <source>
        <dbReference type="ARBA" id="ARBA00022777"/>
    </source>
</evidence>
<evidence type="ECO:0000256" key="9">
    <source>
        <dbReference type="ARBA" id="ARBA00022840"/>
    </source>
</evidence>
<keyword evidence="14" id="KW-0675">Receptor</keyword>
<keyword evidence="13" id="KW-1015">Disulfide bond</keyword>
<keyword evidence="5 17" id="KW-0812">Transmembrane</keyword>
<dbReference type="GO" id="GO:0005524">
    <property type="term" value="F:ATP binding"/>
    <property type="evidence" value="ECO:0007669"/>
    <property type="project" value="UniProtKB-KW"/>
</dbReference>
<dbReference type="Proteomes" id="UP000460221">
    <property type="component" value="Unassembled WGS sequence"/>
</dbReference>
<dbReference type="EC" id="2.7.10.1" evidence="2"/>
<keyword evidence="6" id="KW-0732">Signal</keyword>
<reference evidence="19 20" key="1">
    <citation type="submission" date="2019-11" db="EMBL/GenBank/DDBJ databases">
        <authorList>
            <person name="Jiang L.-Q."/>
        </authorList>
    </citation>
    <scope>NUCLEOTIDE SEQUENCE [LARGE SCALE GENOMIC DNA]</scope>
    <source>
        <strain evidence="19 20">YIM 132087</strain>
    </source>
</reference>
<comment type="subcellular location">
    <subcellularLocation>
        <location evidence="1">Cell membrane</location>
        <topology evidence="1">Single-pass type I membrane protein</topology>
    </subcellularLocation>
</comment>
<keyword evidence="7" id="KW-0547">Nucleotide-binding</keyword>
<evidence type="ECO:0000256" key="16">
    <source>
        <dbReference type="SAM" id="MobiDB-lite"/>
    </source>
</evidence>
<proteinExistence type="predicted"/>
<accession>A0A7K1FP44</accession>
<keyword evidence="4" id="KW-0808">Transferase</keyword>
<keyword evidence="10 17" id="KW-1133">Transmembrane helix</keyword>